<proteinExistence type="predicted"/>
<keyword evidence="1" id="KW-0472">Membrane</keyword>
<sequence>MSSLQAATDREDPQRYWKAAIAHLPPEKQGAAWDWYRSRSEPAQAFDSLSGLLLLLEANAAYLERVPRAVQELLENASRVSNGNSPSRADLEQFLGYFHHYATQLQDLLASAPQQWQHGVHQETAQITAHVSQISEQMHQSVVQLTDLLGSAPKHWQEGLQRETRQISSLVAQITEQSRALQKRLNGLRLWAVGLLLAIGFFAGCSAILLLRLLMPKFFGI</sequence>
<accession>A0A5E6MIG6</accession>
<evidence type="ECO:0000313" key="3">
    <source>
        <dbReference type="Proteomes" id="UP000334923"/>
    </source>
</evidence>
<dbReference type="OrthoDB" id="192383at2"/>
<reference evidence="2 3" key="1">
    <citation type="submission" date="2019-09" db="EMBL/GenBank/DDBJ databases">
        <authorList>
            <person name="Cremers G."/>
        </authorList>
    </citation>
    <scope>NUCLEOTIDE SEQUENCE [LARGE SCALE GENOMIC DNA]</scope>
    <source>
        <strain evidence="2">4A</strain>
    </source>
</reference>
<keyword evidence="1" id="KW-1133">Transmembrane helix</keyword>
<feature type="transmembrane region" description="Helical" evidence="1">
    <location>
        <begin position="188"/>
        <end position="215"/>
    </location>
</feature>
<dbReference type="EMBL" id="CABFVA020000032">
    <property type="protein sequence ID" value="VVM05846.1"/>
    <property type="molecule type" value="Genomic_DNA"/>
</dbReference>
<protein>
    <submittedName>
        <fullName evidence="2">Uncharacterized protein</fullName>
    </submittedName>
</protein>
<keyword evidence="1" id="KW-0812">Transmembrane</keyword>
<gene>
    <name evidence="2" type="ORF">MAMT_00829</name>
</gene>
<name>A0A5E6MIG6_9BACT</name>
<organism evidence="2 3">
    <name type="scientific">Methylacidimicrobium tartarophylax</name>
    <dbReference type="NCBI Taxonomy" id="1041768"/>
    <lineage>
        <taxon>Bacteria</taxon>
        <taxon>Pseudomonadati</taxon>
        <taxon>Verrucomicrobiota</taxon>
        <taxon>Methylacidimicrobium</taxon>
    </lineage>
</organism>
<keyword evidence="3" id="KW-1185">Reference proteome</keyword>
<evidence type="ECO:0000313" key="2">
    <source>
        <dbReference type="EMBL" id="VVM05846.1"/>
    </source>
</evidence>
<evidence type="ECO:0000256" key="1">
    <source>
        <dbReference type="SAM" id="Phobius"/>
    </source>
</evidence>
<dbReference type="AlphaFoldDB" id="A0A5E6MIG6"/>
<dbReference type="RefSeq" id="WP_142659742.1">
    <property type="nucleotide sequence ID" value="NZ_CABFVA020000032.1"/>
</dbReference>
<dbReference type="Proteomes" id="UP000334923">
    <property type="component" value="Unassembled WGS sequence"/>
</dbReference>